<keyword evidence="2" id="KW-1185">Reference proteome</keyword>
<name>A0ACB8Q5Y7_9AGAM</name>
<evidence type="ECO:0000313" key="2">
    <source>
        <dbReference type="Proteomes" id="UP000814128"/>
    </source>
</evidence>
<dbReference type="EMBL" id="MU274043">
    <property type="protein sequence ID" value="KAI0027022.1"/>
    <property type="molecule type" value="Genomic_DNA"/>
</dbReference>
<evidence type="ECO:0000313" key="1">
    <source>
        <dbReference type="EMBL" id="KAI0027022.1"/>
    </source>
</evidence>
<accession>A0ACB8Q5Y7</accession>
<organism evidence="1 2">
    <name type="scientific">Vararia minispora EC-137</name>
    <dbReference type="NCBI Taxonomy" id="1314806"/>
    <lineage>
        <taxon>Eukaryota</taxon>
        <taxon>Fungi</taxon>
        <taxon>Dikarya</taxon>
        <taxon>Basidiomycota</taxon>
        <taxon>Agaricomycotina</taxon>
        <taxon>Agaricomycetes</taxon>
        <taxon>Russulales</taxon>
        <taxon>Lachnocladiaceae</taxon>
        <taxon>Vararia</taxon>
    </lineage>
</organism>
<comment type="caution">
    <text evidence="1">The sequence shown here is derived from an EMBL/GenBank/DDBJ whole genome shotgun (WGS) entry which is preliminary data.</text>
</comment>
<protein>
    <submittedName>
        <fullName evidence="1">Uncharacterized protein</fullName>
    </submittedName>
</protein>
<reference evidence="1" key="2">
    <citation type="journal article" date="2022" name="New Phytol.">
        <title>Evolutionary transition to the ectomycorrhizal habit in the genomes of a hyperdiverse lineage of mushroom-forming fungi.</title>
        <authorList>
            <person name="Looney B."/>
            <person name="Miyauchi S."/>
            <person name="Morin E."/>
            <person name="Drula E."/>
            <person name="Courty P.E."/>
            <person name="Kohler A."/>
            <person name="Kuo A."/>
            <person name="LaButti K."/>
            <person name="Pangilinan J."/>
            <person name="Lipzen A."/>
            <person name="Riley R."/>
            <person name="Andreopoulos W."/>
            <person name="He G."/>
            <person name="Johnson J."/>
            <person name="Nolan M."/>
            <person name="Tritt A."/>
            <person name="Barry K.W."/>
            <person name="Grigoriev I.V."/>
            <person name="Nagy L.G."/>
            <person name="Hibbett D."/>
            <person name="Henrissat B."/>
            <person name="Matheny P.B."/>
            <person name="Labbe J."/>
            <person name="Martin F.M."/>
        </authorList>
    </citation>
    <scope>NUCLEOTIDE SEQUENCE</scope>
    <source>
        <strain evidence="1">EC-137</strain>
    </source>
</reference>
<proteinExistence type="predicted"/>
<sequence length="151" mass="16159">MEAQMGIEGVGGKKPCGYTIVLLVNAMDMIPMEEPPVSPTAGGAFVGRWHPYILLFAIPLSTTLLLYLLSIAVSHSAILTHHTSLPGVSPTVVFMFTALLVFFMLLVTLPHSGVSARFFIQVSVIVAIISYNKEAGVVAHGHLSPGMIWDA</sequence>
<gene>
    <name evidence="1" type="ORF">K488DRAFT_91465</name>
</gene>
<reference evidence="1" key="1">
    <citation type="submission" date="2021-02" db="EMBL/GenBank/DDBJ databases">
        <authorList>
            <consortium name="DOE Joint Genome Institute"/>
            <person name="Ahrendt S."/>
            <person name="Looney B.P."/>
            <person name="Miyauchi S."/>
            <person name="Morin E."/>
            <person name="Drula E."/>
            <person name="Courty P.E."/>
            <person name="Chicoki N."/>
            <person name="Fauchery L."/>
            <person name="Kohler A."/>
            <person name="Kuo A."/>
            <person name="Labutti K."/>
            <person name="Pangilinan J."/>
            <person name="Lipzen A."/>
            <person name="Riley R."/>
            <person name="Andreopoulos W."/>
            <person name="He G."/>
            <person name="Johnson J."/>
            <person name="Barry K.W."/>
            <person name="Grigoriev I.V."/>
            <person name="Nagy L."/>
            <person name="Hibbett D."/>
            <person name="Henrissat B."/>
            <person name="Matheny P.B."/>
            <person name="Labbe J."/>
            <person name="Martin F."/>
        </authorList>
    </citation>
    <scope>NUCLEOTIDE SEQUENCE</scope>
    <source>
        <strain evidence="1">EC-137</strain>
    </source>
</reference>
<dbReference type="Proteomes" id="UP000814128">
    <property type="component" value="Unassembled WGS sequence"/>
</dbReference>